<dbReference type="AlphaFoldDB" id="A0A8S3Y923"/>
<organism evidence="1 2">
    <name type="scientific">Parnassius apollo</name>
    <name type="common">Apollo butterfly</name>
    <name type="synonym">Papilio apollo</name>
    <dbReference type="NCBI Taxonomy" id="110799"/>
    <lineage>
        <taxon>Eukaryota</taxon>
        <taxon>Metazoa</taxon>
        <taxon>Ecdysozoa</taxon>
        <taxon>Arthropoda</taxon>
        <taxon>Hexapoda</taxon>
        <taxon>Insecta</taxon>
        <taxon>Pterygota</taxon>
        <taxon>Neoptera</taxon>
        <taxon>Endopterygota</taxon>
        <taxon>Lepidoptera</taxon>
        <taxon>Glossata</taxon>
        <taxon>Ditrysia</taxon>
        <taxon>Papilionoidea</taxon>
        <taxon>Papilionidae</taxon>
        <taxon>Parnassiinae</taxon>
        <taxon>Parnassini</taxon>
        <taxon>Parnassius</taxon>
        <taxon>Parnassius</taxon>
    </lineage>
</organism>
<proteinExistence type="predicted"/>
<dbReference type="EMBL" id="CAJQZP010001558">
    <property type="protein sequence ID" value="CAG5054181.1"/>
    <property type="molecule type" value="Genomic_DNA"/>
</dbReference>
<accession>A0A8S3Y923</accession>
<sequence length="69" mass="7940">MDLSVPRIKYETEDYYEDEFDLLDADPLPAMSRKMFFGINSFIGLEEAITAVTTDSDDDCEYDLEINTT</sequence>
<name>A0A8S3Y923_PARAO</name>
<reference evidence="1" key="1">
    <citation type="submission" date="2021-04" db="EMBL/GenBank/DDBJ databases">
        <authorList>
            <person name="Tunstrom K."/>
        </authorList>
    </citation>
    <scope>NUCLEOTIDE SEQUENCE</scope>
</reference>
<evidence type="ECO:0000313" key="2">
    <source>
        <dbReference type="Proteomes" id="UP000691718"/>
    </source>
</evidence>
<evidence type="ECO:0000313" key="1">
    <source>
        <dbReference type="EMBL" id="CAG5054181.1"/>
    </source>
</evidence>
<dbReference type="Proteomes" id="UP000691718">
    <property type="component" value="Unassembled WGS sequence"/>
</dbReference>
<keyword evidence="2" id="KW-1185">Reference proteome</keyword>
<gene>
    <name evidence="1" type="ORF">PAPOLLO_LOCUS25880</name>
</gene>
<protein>
    <submittedName>
        <fullName evidence="1">(apollo) hypothetical protein</fullName>
    </submittedName>
</protein>
<comment type="caution">
    <text evidence="1">The sequence shown here is derived from an EMBL/GenBank/DDBJ whole genome shotgun (WGS) entry which is preliminary data.</text>
</comment>